<gene>
    <name evidence="3" type="ORF">FC78_GL001120</name>
</gene>
<dbReference type="STRING" id="1423788.FC78_GL001120"/>
<proteinExistence type="predicted"/>
<keyword evidence="1" id="KW-0472">Membrane</keyword>
<sequence>MKNRNGIFWGLFLLLSAAILVVSQLHLITYTFSFWTIIATIFLAAVLIKSLVYFSISGTVFSLAFLGILYAKPLGITAIVPWTILGAALLITIGLSMILNPLLNRHRPWMRYRKAFTRGHRGPFFSYEYKSEPDMKTIDEPDVDVYVKMGNSVRYVKSDDFKTAKIDVNMGEAKVYFDHVTVKDTAIINVNVSLGGAELYIPSNWNIIKGVNNNMGNITEDGVRNVDEDSPDVTISGLVSLGNLKISYI</sequence>
<dbReference type="RefSeq" id="WP_056951208.1">
    <property type="nucleotide sequence ID" value="NZ_AZDY01000029.1"/>
</dbReference>
<feature type="transmembrane region" description="Helical" evidence="1">
    <location>
        <begin position="82"/>
        <end position="103"/>
    </location>
</feature>
<feature type="transmembrane region" description="Helical" evidence="1">
    <location>
        <begin position="51"/>
        <end position="70"/>
    </location>
</feature>
<organism evidence="3 4">
    <name type="scientific">Companilactobacillus bobalius DSM 19674</name>
    <dbReference type="NCBI Taxonomy" id="1423788"/>
    <lineage>
        <taxon>Bacteria</taxon>
        <taxon>Bacillati</taxon>
        <taxon>Bacillota</taxon>
        <taxon>Bacilli</taxon>
        <taxon>Lactobacillales</taxon>
        <taxon>Lactobacillaceae</taxon>
        <taxon>Companilactobacillus</taxon>
        <taxon>Companilactobacillus bobalius</taxon>
    </lineage>
</organism>
<keyword evidence="1" id="KW-0812">Transmembrane</keyword>
<dbReference type="Pfam" id="PF22570">
    <property type="entry name" value="LiaF-TM"/>
    <property type="match status" value="1"/>
</dbReference>
<reference evidence="3 4" key="1">
    <citation type="journal article" date="2015" name="Genome Announc.">
        <title>Expanding the biotechnology potential of lactobacilli through comparative genomics of 213 strains and associated genera.</title>
        <authorList>
            <person name="Sun Z."/>
            <person name="Harris H.M."/>
            <person name="McCann A."/>
            <person name="Guo C."/>
            <person name="Argimon S."/>
            <person name="Zhang W."/>
            <person name="Yang X."/>
            <person name="Jeffery I.B."/>
            <person name="Cooney J.C."/>
            <person name="Kagawa T.F."/>
            <person name="Liu W."/>
            <person name="Song Y."/>
            <person name="Salvetti E."/>
            <person name="Wrobel A."/>
            <person name="Rasinkangas P."/>
            <person name="Parkhill J."/>
            <person name="Rea M.C."/>
            <person name="O'Sullivan O."/>
            <person name="Ritari J."/>
            <person name="Douillard F.P."/>
            <person name="Paul Ross R."/>
            <person name="Yang R."/>
            <person name="Briner A.E."/>
            <person name="Felis G.E."/>
            <person name="de Vos W.M."/>
            <person name="Barrangou R."/>
            <person name="Klaenhammer T.R."/>
            <person name="Caufield P.W."/>
            <person name="Cui Y."/>
            <person name="Zhang H."/>
            <person name="O'Toole P.W."/>
        </authorList>
    </citation>
    <scope>NUCLEOTIDE SEQUENCE [LARGE SCALE GENOMIC DNA]</scope>
    <source>
        <strain evidence="3 4">DSM 19674</strain>
    </source>
</reference>
<keyword evidence="4" id="KW-1185">Reference proteome</keyword>
<feature type="transmembrane region" description="Helical" evidence="1">
    <location>
        <begin position="27"/>
        <end position="46"/>
    </location>
</feature>
<keyword evidence="1" id="KW-1133">Transmembrane helix</keyword>
<protein>
    <recommendedName>
        <fullName evidence="2">LiaF transmembrane domain-containing protein</fullName>
    </recommendedName>
</protein>
<evidence type="ECO:0000313" key="3">
    <source>
        <dbReference type="EMBL" id="KRK84112.1"/>
    </source>
</evidence>
<name>A0A0R1KLX4_9LACO</name>
<dbReference type="InterPro" id="IPR054331">
    <property type="entry name" value="LiaF_TM"/>
</dbReference>
<feature type="domain" description="LiaF transmembrane" evidence="2">
    <location>
        <begin position="8"/>
        <end position="102"/>
    </location>
</feature>
<dbReference type="AlphaFoldDB" id="A0A0R1KLX4"/>
<comment type="caution">
    <text evidence="3">The sequence shown here is derived from an EMBL/GenBank/DDBJ whole genome shotgun (WGS) entry which is preliminary data.</text>
</comment>
<evidence type="ECO:0000313" key="4">
    <source>
        <dbReference type="Proteomes" id="UP000051515"/>
    </source>
</evidence>
<dbReference type="PATRIC" id="fig|1423788.3.peg.1152"/>
<dbReference type="EMBL" id="AZDY01000029">
    <property type="protein sequence ID" value="KRK84112.1"/>
    <property type="molecule type" value="Genomic_DNA"/>
</dbReference>
<dbReference type="OrthoDB" id="2249781at2"/>
<evidence type="ECO:0000256" key="1">
    <source>
        <dbReference type="SAM" id="Phobius"/>
    </source>
</evidence>
<accession>A0A0R1KLX4</accession>
<dbReference type="Proteomes" id="UP000051515">
    <property type="component" value="Unassembled WGS sequence"/>
</dbReference>
<evidence type="ECO:0000259" key="2">
    <source>
        <dbReference type="Pfam" id="PF22570"/>
    </source>
</evidence>